<name>A0A1J8Q4R0_9AGAM</name>
<sequence>MSNSVLGGVDALLAAFALGFALKTYFAKPKLPQLESIRLPPGPTLLP</sequence>
<accession>A0A1J8Q4R0</accession>
<dbReference type="Proteomes" id="UP000183567">
    <property type="component" value="Unassembled WGS sequence"/>
</dbReference>
<organism evidence="1 2">
    <name type="scientific">Rhizopogon vesiculosus</name>
    <dbReference type="NCBI Taxonomy" id="180088"/>
    <lineage>
        <taxon>Eukaryota</taxon>
        <taxon>Fungi</taxon>
        <taxon>Dikarya</taxon>
        <taxon>Basidiomycota</taxon>
        <taxon>Agaricomycotina</taxon>
        <taxon>Agaricomycetes</taxon>
        <taxon>Agaricomycetidae</taxon>
        <taxon>Boletales</taxon>
        <taxon>Suillineae</taxon>
        <taxon>Rhizopogonaceae</taxon>
        <taxon>Rhizopogon</taxon>
    </lineage>
</organism>
<evidence type="ECO:0000313" key="1">
    <source>
        <dbReference type="EMBL" id="OJA08705.1"/>
    </source>
</evidence>
<comment type="caution">
    <text evidence="1">The sequence shown here is derived from an EMBL/GenBank/DDBJ whole genome shotgun (WGS) entry which is preliminary data.</text>
</comment>
<dbReference type="AlphaFoldDB" id="A0A1J8Q4R0"/>
<protein>
    <submittedName>
        <fullName evidence="1">Uncharacterized protein</fullName>
    </submittedName>
</protein>
<evidence type="ECO:0000313" key="2">
    <source>
        <dbReference type="Proteomes" id="UP000183567"/>
    </source>
</evidence>
<keyword evidence="2" id="KW-1185">Reference proteome</keyword>
<dbReference type="EMBL" id="LVVM01006229">
    <property type="protein sequence ID" value="OJA08705.1"/>
    <property type="molecule type" value="Genomic_DNA"/>
</dbReference>
<proteinExistence type="predicted"/>
<reference evidence="1 2" key="1">
    <citation type="submission" date="2016-03" db="EMBL/GenBank/DDBJ databases">
        <title>Comparative genomics of the ectomycorrhizal sister species Rhizopogon vinicolor and Rhizopogon vesiculosus (Basidiomycota: Boletales) reveals a divergence of the mating type B locus.</title>
        <authorList>
            <person name="Mujic A.B."/>
            <person name="Kuo A."/>
            <person name="Tritt A."/>
            <person name="Lipzen A."/>
            <person name="Chen C."/>
            <person name="Johnson J."/>
            <person name="Sharma A."/>
            <person name="Barry K."/>
            <person name="Grigoriev I.V."/>
            <person name="Spatafora J.W."/>
        </authorList>
    </citation>
    <scope>NUCLEOTIDE SEQUENCE [LARGE SCALE GENOMIC DNA]</scope>
    <source>
        <strain evidence="1 2">AM-OR11-056</strain>
    </source>
</reference>
<gene>
    <name evidence="1" type="ORF">AZE42_10178</name>
</gene>
<feature type="non-terminal residue" evidence="1">
    <location>
        <position position="47"/>
    </location>
</feature>